<protein>
    <submittedName>
        <fullName evidence="1">Uncharacterized protein</fullName>
    </submittedName>
</protein>
<accession>A0AAU6SB47</accession>
<proteinExistence type="predicted"/>
<evidence type="ECO:0000313" key="1">
    <source>
        <dbReference type="EMBL" id="WZO34171.1"/>
    </source>
</evidence>
<organism evidence="1">
    <name type="scientific">Microbacterium sp. LWS13-1.2</name>
    <dbReference type="NCBI Taxonomy" id="3135264"/>
    <lineage>
        <taxon>Bacteria</taxon>
        <taxon>Bacillati</taxon>
        <taxon>Actinomycetota</taxon>
        <taxon>Actinomycetes</taxon>
        <taxon>Micrococcales</taxon>
        <taxon>Microbacteriaceae</taxon>
        <taxon>Microbacterium</taxon>
    </lineage>
</organism>
<name>A0AAU6SB47_9MICO</name>
<dbReference type="RefSeq" id="WP_349428721.1">
    <property type="nucleotide sequence ID" value="NZ_CP151632.1"/>
</dbReference>
<dbReference type="EMBL" id="CP151632">
    <property type="protein sequence ID" value="WZO34171.1"/>
    <property type="molecule type" value="Genomic_DNA"/>
</dbReference>
<gene>
    <name evidence="1" type="ORF">MRBLWS13_001819</name>
</gene>
<sequence>MPAYEGASGWLAIRVEADTGDWELFAELLDTSYRRVALQRQLRALDAQDL</sequence>
<dbReference type="AlphaFoldDB" id="A0AAU6SB47"/>
<reference evidence="1" key="1">
    <citation type="submission" date="2024-04" db="EMBL/GenBank/DDBJ databases">
        <authorList>
            <person name="Roder T."/>
            <person name="Oberhansli S."/>
            <person name="Kreuzer M."/>
        </authorList>
    </citation>
    <scope>NUCLEOTIDE SEQUENCE</scope>
    <source>
        <strain evidence="1">LWS13-1.2</strain>
    </source>
</reference>